<sequence>MAAVACQMTTLRVLHTYQTLDCQAVRGCRAVTRCGAALGVRCGGVSTLGARLRATGVADRWGFRSSSGSHGRFVASAAVEEAVSASQADSGAPAESLSMYFKAEGSLNENAVSKVTKVLEGTEGVSQVKVYIDEGAATVELVKQTNIQATGVASSLVELIEQAGFKMQALSLGFDDDDAEDDDYIDYDASTYTEEGEATA</sequence>
<feature type="non-terminal residue" evidence="1">
    <location>
        <position position="200"/>
    </location>
</feature>
<accession>A0A8T0IT82</accession>
<protein>
    <recommendedName>
        <fullName evidence="3">HMA domain-containing protein</fullName>
    </recommendedName>
</protein>
<comment type="caution">
    <text evidence="1">The sequence shown here is derived from an EMBL/GenBank/DDBJ whole genome shotgun (WGS) entry which is preliminary data.</text>
</comment>
<dbReference type="CDD" id="cd00371">
    <property type="entry name" value="HMA"/>
    <property type="match status" value="1"/>
</dbReference>
<evidence type="ECO:0000313" key="2">
    <source>
        <dbReference type="Proteomes" id="UP000822688"/>
    </source>
</evidence>
<dbReference type="InterPro" id="IPR036163">
    <property type="entry name" value="HMA_dom_sf"/>
</dbReference>
<organism evidence="1 2">
    <name type="scientific">Ceratodon purpureus</name>
    <name type="common">Fire moss</name>
    <name type="synonym">Dicranum purpureum</name>
    <dbReference type="NCBI Taxonomy" id="3225"/>
    <lineage>
        <taxon>Eukaryota</taxon>
        <taxon>Viridiplantae</taxon>
        <taxon>Streptophyta</taxon>
        <taxon>Embryophyta</taxon>
        <taxon>Bryophyta</taxon>
        <taxon>Bryophytina</taxon>
        <taxon>Bryopsida</taxon>
        <taxon>Dicranidae</taxon>
        <taxon>Pseudoditrichales</taxon>
        <taxon>Ditrichaceae</taxon>
        <taxon>Ceratodon</taxon>
    </lineage>
</organism>
<dbReference type="EMBL" id="CM026422">
    <property type="protein sequence ID" value="KAG0586920.1"/>
    <property type="molecule type" value="Genomic_DNA"/>
</dbReference>
<dbReference type="PANTHER" id="PTHR35756">
    <property type="entry name" value="OS05G0337400 PROTEIN"/>
    <property type="match status" value="1"/>
</dbReference>
<name>A0A8T0IT82_CERPU</name>
<proteinExistence type="predicted"/>
<dbReference type="AlphaFoldDB" id="A0A8T0IT82"/>
<dbReference type="Proteomes" id="UP000822688">
    <property type="component" value="Chromosome 2"/>
</dbReference>
<dbReference type="PANTHER" id="PTHR35756:SF1">
    <property type="entry name" value="OS05G0337400 PROTEIN"/>
    <property type="match status" value="1"/>
</dbReference>
<dbReference type="InterPro" id="IPR006121">
    <property type="entry name" value="HMA_dom"/>
</dbReference>
<dbReference type="GO" id="GO:0046872">
    <property type="term" value="F:metal ion binding"/>
    <property type="evidence" value="ECO:0007669"/>
    <property type="project" value="InterPro"/>
</dbReference>
<dbReference type="Gene3D" id="3.30.70.100">
    <property type="match status" value="1"/>
</dbReference>
<evidence type="ECO:0000313" key="1">
    <source>
        <dbReference type="EMBL" id="KAG0586920.1"/>
    </source>
</evidence>
<keyword evidence="2" id="KW-1185">Reference proteome</keyword>
<evidence type="ECO:0008006" key="3">
    <source>
        <dbReference type="Google" id="ProtNLM"/>
    </source>
</evidence>
<gene>
    <name evidence="1" type="ORF">KC19_2G127500</name>
</gene>
<reference evidence="1" key="1">
    <citation type="submission" date="2020-06" db="EMBL/GenBank/DDBJ databases">
        <title>WGS assembly of Ceratodon purpureus strain R40.</title>
        <authorList>
            <person name="Carey S.B."/>
            <person name="Jenkins J."/>
            <person name="Shu S."/>
            <person name="Lovell J.T."/>
            <person name="Sreedasyam A."/>
            <person name="Maumus F."/>
            <person name="Tiley G.P."/>
            <person name="Fernandez-Pozo N."/>
            <person name="Barry K."/>
            <person name="Chen C."/>
            <person name="Wang M."/>
            <person name="Lipzen A."/>
            <person name="Daum C."/>
            <person name="Saski C.A."/>
            <person name="Payton A.C."/>
            <person name="Mcbreen J.C."/>
            <person name="Conrad R.E."/>
            <person name="Kollar L.M."/>
            <person name="Olsson S."/>
            <person name="Huttunen S."/>
            <person name="Landis J.B."/>
            <person name="Wickett N.J."/>
            <person name="Johnson M.G."/>
            <person name="Rensing S.A."/>
            <person name="Grimwood J."/>
            <person name="Schmutz J."/>
            <person name="Mcdaniel S.F."/>
        </authorList>
    </citation>
    <scope>NUCLEOTIDE SEQUENCE</scope>
    <source>
        <strain evidence="1">R40</strain>
    </source>
</reference>
<dbReference type="GO" id="GO:0009507">
    <property type="term" value="C:chloroplast"/>
    <property type="evidence" value="ECO:0007669"/>
    <property type="project" value="TreeGrafter"/>
</dbReference>
<dbReference type="SUPFAM" id="SSF55008">
    <property type="entry name" value="HMA, heavy metal-associated domain"/>
    <property type="match status" value="1"/>
</dbReference>